<gene>
    <name evidence="1" type="ORF">SB6422_04315</name>
</gene>
<evidence type="ECO:0000313" key="1">
    <source>
        <dbReference type="EMBL" id="VUS33837.1"/>
    </source>
</evidence>
<dbReference type="RefSeq" id="WP_142512435.1">
    <property type="nucleotide sequence ID" value="NZ_CABGGW010000004.1"/>
</dbReference>
<organism evidence="1 2">
    <name type="scientific">Klebsiella huaxiensis</name>
    <dbReference type="NCBI Taxonomy" id="2153354"/>
    <lineage>
        <taxon>Bacteria</taxon>
        <taxon>Pseudomonadati</taxon>
        <taxon>Pseudomonadota</taxon>
        <taxon>Gammaproteobacteria</taxon>
        <taxon>Enterobacterales</taxon>
        <taxon>Enterobacteriaceae</taxon>
        <taxon>Klebsiella/Raoultella group</taxon>
        <taxon>Klebsiella</taxon>
    </lineage>
</organism>
<dbReference type="PANTHER" id="PTHR43019:SF62">
    <property type="entry name" value="SERINE ENDOPROTEASE DEGS"/>
    <property type="match status" value="1"/>
</dbReference>
<accession>A0A564HPV4</accession>
<dbReference type="InterPro" id="IPR043504">
    <property type="entry name" value="Peptidase_S1_PA_chymotrypsin"/>
</dbReference>
<dbReference type="InterPro" id="IPR009003">
    <property type="entry name" value="Peptidase_S1_PA"/>
</dbReference>
<evidence type="ECO:0008006" key="3">
    <source>
        <dbReference type="Google" id="ProtNLM"/>
    </source>
</evidence>
<reference evidence="1 2" key="1">
    <citation type="submission" date="2019-07" db="EMBL/GenBank/DDBJ databases">
        <authorList>
            <person name="Brisse S."/>
            <person name="Rodrigues C."/>
            <person name="Thorpe H."/>
        </authorList>
    </citation>
    <scope>NUCLEOTIDE SEQUENCE [LARGE SCALE GENOMIC DNA]</scope>
    <source>
        <strain evidence="1">SB6422</strain>
    </source>
</reference>
<sequence>MYDKWKKAVIHLECAMDIEKIHEKILRDYELENKLKKDEISLDNYREEISKGFELKRSHGTAIFIIHDEKRYLLTARHVLFDKSESDKQFEEDQKIHEEYSAVSGFYRSPPERDTNTIFKHIFRVPSLDENKGIDAKRLFIRSLHVGPYLSRAYTFSDSEMDLAIISLDHRSPEFADHLIELGYIPIPSEEIESGSLKEGDEVFTVGFPAATCFLGQFLTDPSLMMSSSPLFSLPVFSWGRISMLHHNLPFYWCDISAYPGNSGGPLISDGKLVGIVVAQALVSIDSAPSVRTRIPFAKIIKSNYIKDLIKEQEQKDKLFKTGEC</sequence>
<dbReference type="AlphaFoldDB" id="A0A564HPV4"/>
<dbReference type="EMBL" id="CABGGW010000004">
    <property type="protein sequence ID" value="VUS33837.1"/>
    <property type="molecule type" value="Genomic_DNA"/>
</dbReference>
<evidence type="ECO:0000313" key="2">
    <source>
        <dbReference type="Proteomes" id="UP000317374"/>
    </source>
</evidence>
<proteinExistence type="predicted"/>
<dbReference type="OrthoDB" id="212300at2"/>
<protein>
    <recommendedName>
        <fullName evidence="3">Trypsin-like peptidase domain-containing protein</fullName>
    </recommendedName>
</protein>
<dbReference type="Proteomes" id="UP000317374">
    <property type="component" value="Unassembled WGS sequence"/>
</dbReference>
<name>A0A564HPV4_9ENTR</name>
<dbReference type="SUPFAM" id="SSF50494">
    <property type="entry name" value="Trypsin-like serine proteases"/>
    <property type="match status" value="1"/>
</dbReference>
<dbReference type="Gene3D" id="2.40.10.10">
    <property type="entry name" value="Trypsin-like serine proteases"/>
    <property type="match status" value="1"/>
</dbReference>
<dbReference type="PANTHER" id="PTHR43019">
    <property type="entry name" value="SERINE ENDOPROTEASE DEGS"/>
    <property type="match status" value="1"/>
</dbReference>
<dbReference type="Pfam" id="PF13365">
    <property type="entry name" value="Trypsin_2"/>
    <property type="match status" value="1"/>
</dbReference>